<comment type="caution">
    <text evidence="3">The sequence shown here is derived from an EMBL/GenBank/DDBJ whole genome shotgun (WGS) entry which is preliminary data.</text>
</comment>
<feature type="chain" id="PRO_5040907952" description="Protein CPL1-like domain-containing protein" evidence="1">
    <location>
        <begin position="26"/>
        <end position="744"/>
    </location>
</feature>
<evidence type="ECO:0000313" key="4">
    <source>
        <dbReference type="Proteomes" id="UP001148786"/>
    </source>
</evidence>
<dbReference type="PANTHER" id="PTHR35192:SF2">
    <property type="entry name" value="APPLE DOMAIN-CONTAINING PROTEIN"/>
    <property type="match status" value="1"/>
</dbReference>
<feature type="signal peptide" evidence="1">
    <location>
        <begin position="1"/>
        <end position="25"/>
    </location>
</feature>
<proteinExistence type="predicted"/>
<accession>A0A9W8JQI1</accession>
<organism evidence="3 4">
    <name type="scientific">Agrocybe chaxingu</name>
    <dbReference type="NCBI Taxonomy" id="84603"/>
    <lineage>
        <taxon>Eukaryota</taxon>
        <taxon>Fungi</taxon>
        <taxon>Dikarya</taxon>
        <taxon>Basidiomycota</taxon>
        <taxon>Agaricomycotina</taxon>
        <taxon>Agaricomycetes</taxon>
        <taxon>Agaricomycetidae</taxon>
        <taxon>Agaricales</taxon>
        <taxon>Agaricineae</taxon>
        <taxon>Strophariaceae</taxon>
        <taxon>Agrocybe</taxon>
    </lineage>
</organism>
<evidence type="ECO:0000259" key="2">
    <source>
        <dbReference type="Pfam" id="PF21671"/>
    </source>
</evidence>
<name>A0A9W8JQI1_9AGAR</name>
<keyword evidence="1" id="KW-0732">Signal</keyword>
<dbReference type="EMBL" id="JANKHO010002371">
    <property type="protein sequence ID" value="KAJ3492862.1"/>
    <property type="molecule type" value="Genomic_DNA"/>
</dbReference>
<dbReference type="OrthoDB" id="439917at2759"/>
<gene>
    <name evidence="3" type="ORF">NLJ89_g11150</name>
</gene>
<dbReference type="Pfam" id="PF21671">
    <property type="entry name" value="CPL1-like"/>
    <property type="match status" value="1"/>
</dbReference>
<sequence length="744" mass="76639">MHLPISTLFLSSLSLLTLFPTPCRFSFPAVPLSPRLPAWIGLAASGLSSTPRDVLANATQLLGLESLLGPLNINPDIQLCLCLKDLDIYLDTNADIQAVVGLLGKDPVRALITALINTSPDAHQCTFPQHAHHTCNNNDACHWDCDEGYIREGNTCVCAPPYTSCNGVCGLFRHGCPSSVPRTLQPRAAIVTFAQAKATCGGHTEVCGVSGRENSMAFECVDTETTRDSCGGCMVPHPFFESEPVRRSTGQDCSAIPNAKSVGCSESRCVVHTCNDGWIPATTLDQCIRDPAQSTPTKIVRVLKRSMHTAPPSATATSNVNPDLVSQLLIVVEQVLSLNAACPSSLPSTQPATPGLPSTSDLVPALLNDVYRATGNLVTSSTVASLLASVSSLLDTSSLLGSTLGSCGCADDLGLTNLEQELNVLIRVLLDLQDFCGHNPVVTGPGSSNGSNTVSSSGAYSSAHPVTSVVSHAPPAASSPSSCSVCSTSSTADGSALIVGLSDLLGGLLGPHSGVIVAGLLGNSLDNSLNNLLNSLSLGPNNFRRRQLTTNANATAAANSSLITELDTLVDLVLDLNSESASLPSVGSGSSIIDSGLVDSVVNASITLISAQTYVQLVYGVDQLVGASLASLHAFDQCGCQSEHGLQATYRDIVKIVHVALTLQQYTETHPASSSSGVSGAPNGLFSNAGAGVPLVVGLTKLLNGLGISGSGGAVVSGLLGDGLDNTLNSLLDSLNLGPHGLRR</sequence>
<protein>
    <recommendedName>
        <fullName evidence="2">Protein CPL1-like domain-containing protein</fullName>
    </recommendedName>
</protein>
<dbReference type="InterPro" id="IPR038955">
    <property type="entry name" value="PriA/CPL1_fungi"/>
</dbReference>
<evidence type="ECO:0000256" key="1">
    <source>
        <dbReference type="SAM" id="SignalP"/>
    </source>
</evidence>
<dbReference type="InterPro" id="IPR048661">
    <property type="entry name" value="CPL1-like"/>
</dbReference>
<dbReference type="AlphaFoldDB" id="A0A9W8JQI1"/>
<reference evidence="3" key="1">
    <citation type="submission" date="2022-07" db="EMBL/GenBank/DDBJ databases">
        <title>Genome Sequence of Agrocybe chaxingu.</title>
        <authorList>
            <person name="Buettner E."/>
        </authorList>
    </citation>
    <scope>NUCLEOTIDE SEQUENCE</scope>
    <source>
        <strain evidence="3">MP-N11</strain>
    </source>
</reference>
<dbReference type="PANTHER" id="PTHR35192">
    <property type="entry name" value="PROTEIN, PUTATIVE-RELATED"/>
    <property type="match status" value="1"/>
</dbReference>
<evidence type="ECO:0000313" key="3">
    <source>
        <dbReference type="EMBL" id="KAJ3492862.1"/>
    </source>
</evidence>
<dbReference type="Proteomes" id="UP001148786">
    <property type="component" value="Unassembled WGS sequence"/>
</dbReference>
<keyword evidence="4" id="KW-1185">Reference proteome</keyword>
<feature type="domain" description="Protein CPL1-like" evidence="2">
    <location>
        <begin position="218"/>
        <end position="288"/>
    </location>
</feature>